<evidence type="ECO:0000313" key="5">
    <source>
        <dbReference type="Proteomes" id="UP000265566"/>
    </source>
</evidence>
<dbReference type="AlphaFoldDB" id="A0A072VI36"/>
<evidence type="ECO:0000313" key="2">
    <source>
        <dbReference type="EMBL" id="RHN78978.1"/>
    </source>
</evidence>
<reference evidence="1 4" key="1">
    <citation type="journal article" date="2011" name="Nature">
        <title>The Medicago genome provides insight into the evolution of rhizobial symbioses.</title>
        <authorList>
            <person name="Young N.D."/>
            <person name="Debelle F."/>
            <person name="Oldroyd G.E."/>
            <person name="Geurts R."/>
            <person name="Cannon S.B."/>
            <person name="Udvardi M.K."/>
            <person name="Benedito V.A."/>
            <person name="Mayer K.F."/>
            <person name="Gouzy J."/>
            <person name="Schoof H."/>
            <person name="Van de Peer Y."/>
            <person name="Proost S."/>
            <person name="Cook D.R."/>
            <person name="Meyers B.C."/>
            <person name="Spannagl M."/>
            <person name="Cheung F."/>
            <person name="De Mita S."/>
            <person name="Krishnakumar V."/>
            <person name="Gundlach H."/>
            <person name="Zhou S."/>
            <person name="Mudge J."/>
            <person name="Bharti A.K."/>
            <person name="Murray J.D."/>
            <person name="Naoumkina M.A."/>
            <person name="Rosen B."/>
            <person name="Silverstein K.A."/>
            <person name="Tang H."/>
            <person name="Rombauts S."/>
            <person name="Zhao P.X."/>
            <person name="Zhou P."/>
            <person name="Barbe V."/>
            <person name="Bardou P."/>
            <person name="Bechner M."/>
            <person name="Bellec A."/>
            <person name="Berger A."/>
            <person name="Berges H."/>
            <person name="Bidwell S."/>
            <person name="Bisseling T."/>
            <person name="Choisne N."/>
            <person name="Couloux A."/>
            <person name="Denny R."/>
            <person name="Deshpande S."/>
            <person name="Dai X."/>
            <person name="Doyle J.J."/>
            <person name="Dudez A.M."/>
            <person name="Farmer A.D."/>
            <person name="Fouteau S."/>
            <person name="Franken C."/>
            <person name="Gibelin C."/>
            <person name="Gish J."/>
            <person name="Goldstein S."/>
            <person name="Gonzalez A.J."/>
            <person name="Green P.J."/>
            <person name="Hallab A."/>
            <person name="Hartog M."/>
            <person name="Hua A."/>
            <person name="Humphray S.J."/>
            <person name="Jeong D.H."/>
            <person name="Jing Y."/>
            <person name="Jocker A."/>
            <person name="Kenton S.M."/>
            <person name="Kim D.J."/>
            <person name="Klee K."/>
            <person name="Lai H."/>
            <person name="Lang C."/>
            <person name="Lin S."/>
            <person name="Macmil S.L."/>
            <person name="Magdelenat G."/>
            <person name="Matthews L."/>
            <person name="McCorrison J."/>
            <person name="Monaghan E.L."/>
            <person name="Mun J.H."/>
            <person name="Najar F.Z."/>
            <person name="Nicholson C."/>
            <person name="Noirot C."/>
            <person name="O'Bleness M."/>
            <person name="Paule C.R."/>
            <person name="Poulain J."/>
            <person name="Prion F."/>
            <person name="Qin B."/>
            <person name="Qu C."/>
            <person name="Retzel E.F."/>
            <person name="Riddle C."/>
            <person name="Sallet E."/>
            <person name="Samain S."/>
            <person name="Samson N."/>
            <person name="Sanders I."/>
            <person name="Saurat O."/>
            <person name="Scarpelli C."/>
            <person name="Schiex T."/>
            <person name="Segurens B."/>
            <person name="Severin A.J."/>
            <person name="Sherrier D.J."/>
            <person name="Shi R."/>
            <person name="Sims S."/>
            <person name="Singer S.R."/>
            <person name="Sinharoy S."/>
            <person name="Sterck L."/>
            <person name="Viollet A."/>
            <person name="Wang B.B."/>
            <person name="Wang K."/>
            <person name="Wang M."/>
            <person name="Wang X."/>
            <person name="Warfsmann J."/>
            <person name="Weissenbach J."/>
            <person name="White D.D."/>
            <person name="White J.D."/>
            <person name="Wiley G.B."/>
            <person name="Wincker P."/>
            <person name="Xing Y."/>
            <person name="Yang L."/>
            <person name="Yao Z."/>
            <person name="Ying F."/>
            <person name="Zhai J."/>
            <person name="Zhou L."/>
            <person name="Zuber A."/>
            <person name="Denarie J."/>
            <person name="Dixon R.A."/>
            <person name="May G.D."/>
            <person name="Schwartz D.C."/>
            <person name="Rogers J."/>
            <person name="Quetier F."/>
            <person name="Town C.D."/>
            <person name="Roe B.A."/>
        </authorList>
    </citation>
    <scope>NUCLEOTIDE SEQUENCE [LARGE SCALE GENOMIC DNA]</scope>
    <source>
        <strain evidence="1">A17</strain>
        <strain evidence="3 4">cv. Jemalong A17</strain>
    </source>
</reference>
<dbReference type="Proteomes" id="UP000265566">
    <property type="component" value="Chromosome 1"/>
</dbReference>
<dbReference type="EMBL" id="PSQE01000001">
    <property type="protein sequence ID" value="RHN78978.1"/>
    <property type="molecule type" value="Genomic_DNA"/>
</dbReference>
<evidence type="ECO:0000313" key="1">
    <source>
        <dbReference type="EMBL" id="KEH41452.1"/>
    </source>
</evidence>
<dbReference type="EnsemblPlants" id="KEH41452">
    <property type="protein sequence ID" value="KEH41452"/>
    <property type="gene ID" value="MTR_1g051115"/>
</dbReference>
<keyword evidence="4" id="KW-1185">Reference proteome</keyword>
<dbReference type="EMBL" id="CM001217">
    <property type="protein sequence ID" value="KEH41452.1"/>
    <property type="molecule type" value="Genomic_DNA"/>
</dbReference>
<dbReference type="HOGENOM" id="CLU_2149549_0_0_1"/>
<reference evidence="1 4" key="2">
    <citation type="journal article" date="2014" name="BMC Genomics">
        <title>An improved genome release (version Mt4.0) for the model legume Medicago truncatula.</title>
        <authorList>
            <person name="Tang H."/>
            <person name="Krishnakumar V."/>
            <person name="Bidwell S."/>
            <person name="Rosen B."/>
            <person name="Chan A."/>
            <person name="Zhou S."/>
            <person name="Gentzbittel L."/>
            <person name="Childs K.L."/>
            <person name="Yandell M."/>
            <person name="Gundlach H."/>
            <person name="Mayer K.F."/>
            <person name="Schwartz D.C."/>
            <person name="Town C.D."/>
        </authorList>
    </citation>
    <scope>GENOME REANNOTATION</scope>
    <source>
        <strain evidence="1">A17</strain>
        <strain evidence="3 4">cv. Jemalong A17</strain>
    </source>
</reference>
<name>A0A072VI36_MEDTR</name>
<reference evidence="5" key="4">
    <citation type="journal article" date="2018" name="Nat. Plants">
        <title>Whole-genome landscape of Medicago truncatula symbiotic genes.</title>
        <authorList>
            <person name="Pecrix Y."/>
            <person name="Staton S.E."/>
            <person name="Sallet E."/>
            <person name="Lelandais-Briere C."/>
            <person name="Moreau S."/>
            <person name="Carrere S."/>
            <person name="Blein T."/>
            <person name="Jardinaud M.F."/>
            <person name="Latrasse D."/>
            <person name="Zouine M."/>
            <person name="Zahm M."/>
            <person name="Kreplak J."/>
            <person name="Mayjonade B."/>
            <person name="Satge C."/>
            <person name="Perez M."/>
            <person name="Cauet S."/>
            <person name="Marande W."/>
            <person name="Chantry-Darmon C."/>
            <person name="Lopez-Roques C."/>
            <person name="Bouchez O."/>
            <person name="Berard A."/>
            <person name="Debelle F."/>
            <person name="Munos S."/>
            <person name="Bendahmane A."/>
            <person name="Berges H."/>
            <person name="Niebel A."/>
            <person name="Buitink J."/>
            <person name="Frugier F."/>
            <person name="Benhamed M."/>
            <person name="Crespi M."/>
            <person name="Gouzy J."/>
            <person name="Gamas P."/>
        </authorList>
    </citation>
    <scope>NUCLEOTIDE SEQUENCE [LARGE SCALE GENOMIC DNA]</scope>
    <source>
        <strain evidence="5">cv. Jemalong A17</strain>
    </source>
</reference>
<sequence>MWVRGMKHFHQNTKSTILPMYFFNLELKYSAPKGLLFLLKVCHWNMAKHLPCTHATEAYGGYPIGYLMVVKKSTTPFLHGHHLTSLMPANPFNQVNTPKTGGERPKWKTGLC</sequence>
<dbReference type="Proteomes" id="UP000002051">
    <property type="component" value="Unassembled WGS sequence"/>
</dbReference>
<reference evidence="2" key="5">
    <citation type="journal article" date="2018" name="Nat. Plants">
        <title>Whole-genome landscape of Medicago truncatula symbiotic genes.</title>
        <authorList>
            <person name="Pecrix Y."/>
            <person name="Gamas P."/>
            <person name="Carrere S."/>
        </authorList>
    </citation>
    <scope>NUCLEOTIDE SEQUENCE</scope>
    <source>
        <tissue evidence="2">Leaves</tissue>
    </source>
</reference>
<proteinExistence type="predicted"/>
<organism evidence="1 4">
    <name type="scientific">Medicago truncatula</name>
    <name type="common">Barrel medic</name>
    <name type="synonym">Medicago tribuloides</name>
    <dbReference type="NCBI Taxonomy" id="3880"/>
    <lineage>
        <taxon>Eukaryota</taxon>
        <taxon>Viridiplantae</taxon>
        <taxon>Streptophyta</taxon>
        <taxon>Embryophyta</taxon>
        <taxon>Tracheophyta</taxon>
        <taxon>Spermatophyta</taxon>
        <taxon>Magnoliopsida</taxon>
        <taxon>eudicotyledons</taxon>
        <taxon>Gunneridae</taxon>
        <taxon>Pentapetalae</taxon>
        <taxon>rosids</taxon>
        <taxon>fabids</taxon>
        <taxon>Fabales</taxon>
        <taxon>Fabaceae</taxon>
        <taxon>Papilionoideae</taxon>
        <taxon>50 kb inversion clade</taxon>
        <taxon>NPAAA clade</taxon>
        <taxon>Hologalegina</taxon>
        <taxon>IRL clade</taxon>
        <taxon>Trifolieae</taxon>
        <taxon>Medicago</taxon>
    </lineage>
</organism>
<accession>A0A072VI36</accession>
<reference evidence="3" key="3">
    <citation type="submission" date="2015-04" db="UniProtKB">
        <authorList>
            <consortium name="EnsemblPlants"/>
        </authorList>
    </citation>
    <scope>IDENTIFICATION</scope>
    <source>
        <strain evidence="3">cv. Jemalong A17</strain>
    </source>
</reference>
<evidence type="ECO:0000313" key="4">
    <source>
        <dbReference type="Proteomes" id="UP000002051"/>
    </source>
</evidence>
<gene>
    <name evidence="1" type="ordered locus">MTR_1g051115</name>
    <name evidence="2" type="ORF">MtrunA17_Chr1g0171811</name>
</gene>
<evidence type="ECO:0000313" key="3">
    <source>
        <dbReference type="EnsemblPlants" id="KEH41452"/>
    </source>
</evidence>
<protein>
    <submittedName>
        <fullName evidence="1 3">Uncharacterized protein</fullName>
    </submittedName>
</protein>
<dbReference type="Gramene" id="rna2653">
    <property type="protein sequence ID" value="RHN78978.1"/>
    <property type="gene ID" value="gene2653"/>
</dbReference>